<comment type="cofactor">
    <cofactor evidence="2">
        <name>Mg(2+)</name>
        <dbReference type="ChEBI" id="CHEBI:18420"/>
    </cofactor>
</comment>
<evidence type="ECO:0000256" key="1">
    <source>
        <dbReference type="ARBA" id="ARBA00001936"/>
    </source>
</evidence>
<dbReference type="GO" id="GO:0004722">
    <property type="term" value="F:protein serine/threonine phosphatase activity"/>
    <property type="evidence" value="ECO:0007669"/>
    <property type="project" value="UniProtKB-EC"/>
</dbReference>
<evidence type="ECO:0000259" key="11">
    <source>
        <dbReference type="PROSITE" id="PS51746"/>
    </source>
</evidence>
<evidence type="ECO:0000313" key="13">
    <source>
        <dbReference type="Proteomes" id="UP001314170"/>
    </source>
</evidence>
<protein>
    <recommendedName>
        <fullName evidence="3">protein-serine/threonine phosphatase</fullName>
        <ecNumber evidence="3">3.1.3.16</ecNumber>
    </recommendedName>
</protein>
<keyword evidence="7 9" id="KW-0904">Protein phosphatase</keyword>
<dbReference type="Gene3D" id="3.60.40.10">
    <property type="entry name" value="PPM-type phosphatase domain"/>
    <property type="match status" value="1"/>
</dbReference>
<feature type="domain" description="PPM-type phosphatase" evidence="11">
    <location>
        <begin position="23"/>
        <end position="450"/>
    </location>
</feature>
<evidence type="ECO:0000256" key="10">
    <source>
        <dbReference type="SAM" id="MobiDB-lite"/>
    </source>
</evidence>
<comment type="similarity">
    <text evidence="9">Belongs to the PP2C family.</text>
</comment>
<comment type="caution">
    <text evidence="12">The sequence shown here is derived from an EMBL/GenBank/DDBJ whole genome shotgun (WGS) entry which is preliminary data.</text>
</comment>
<evidence type="ECO:0000256" key="9">
    <source>
        <dbReference type="RuleBase" id="RU003465"/>
    </source>
</evidence>
<dbReference type="PANTHER" id="PTHR13832:SF810">
    <property type="entry name" value="PROTEIN-SERINE_THREONINE PHOSPHATASE"/>
    <property type="match status" value="1"/>
</dbReference>
<keyword evidence="8" id="KW-0464">Manganese</keyword>
<dbReference type="PANTHER" id="PTHR13832">
    <property type="entry name" value="PROTEIN PHOSPHATASE 2C"/>
    <property type="match status" value="1"/>
</dbReference>
<dbReference type="PROSITE" id="PS51746">
    <property type="entry name" value="PPM_2"/>
    <property type="match status" value="1"/>
</dbReference>
<feature type="compositionally biased region" description="Basic and acidic residues" evidence="10">
    <location>
        <begin position="9"/>
        <end position="21"/>
    </location>
</feature>
<dbReference type="SUPFAM" id="SSF81606">
    <property type="entry name" value="PP2C-like"/>
    <property type="match status" value="1"/>
</dbReference>
<dbReference type="InterPro" id="IPR015655">
    <property type="entry name" value="PP2C"/>
</dbReference>
<dbReference type="InterPro" id="IPR036457">
    <property type="entry name" value="PPM-type-like_dom_sf"/>
</dbReference>
<dbReference type="AlphaFoldDB" id="A0AAV1RLR1"/>
<dbReference type="CDD" id="cd00143">
    <property type="entry name" value="PP2Cc"/>
    <property type="match status" value="1"/>
</dbReference>
<dbReference type="SMART" id="SM00332">
    <property type="entry name" value="PP2Cc"/>
    <property type="match status" value="1"/>
</dbReference>
<comment type="cofactor">
    <cofactor evidence="1">
        <name>Mn(2+)</name>
        <dbReference type="ChEBI" id="CHEBI:29035"/>
    </cofactor>
</comment>
<keyword evidence="6" id="KW-0460">Magnesium</keyword>
<dbReference type="InterPro" id="IPR001932">
    <property type="entry name" value="PPM-type_phosphatase-like_dom"/>
</dbReference>
<feature type="region of interest" description="Disordered" evidence="10">
    <location>
        <begin position="1"/>
        <end position="21"/>
    </location>
</feature>
<proteinExistence type="inferred from homology"/>
<evidence type="ECO:0000256" key="4">
    <source>
        <dbReference type="ARBA" id="ARBA00022723"/>
    </source>
</evidence>
<gene>
    <name evidence="12" type="ORF">DCAF_LOCUS11335</name>
</gene>
<feature type="region of interest" description="Disordered" evidence="10">
    <location>
        <begin position="454"/>
        <end position="480"/>
    </location>
</feature>
<sequence>MGVYLSSPRTDKASGDGENDRLRYGLSSMQGWRTTMEDAHAAYPDLDNSTSFFGVYDGHGGQAVSRFCAKYLHQQVLKHETYLSGDLGTSLQKAFLRLFHLFSLLDSYLDCVNVHVNASFGMVSYFVITVACRKLSTLENRMEEKDPIMDEMMRGQRGWRELASLGDNIERVSGMIEGLIWSPRSGRVNGRFDDWPSEEGPHSGFDGPTSGSTACVAIIRNNQLVVANAGDSRCVISRKGQAYDLSKDHKPGLEVERERIHNAGGFIVVGRVNGTLNLSRAIGDTEFKQNKKLPAEQQIVTANPDIRTALRILDPLASITQLVELCDDDEFLVLACDGIWSSFRSTCVGNETIGLNKLEMLNTSILEEARSFCNIYTGTLSGAWTRDCMSSQQLVDYVHEQLNTLKIFHSKSMQETKLSEICGRVFNRCLAPNTSGGEGCDNMTMILVQFKKPVNSSPSAEQHPPSSHQAMEVDTSNMEK</sequence>
<organism evidence="12 13">
    <name type="scientific">Dovyalis caffra</name>
    <dbReference type="NCBI Taxonomy" id="77055"/>
    <lineage>
        <taxon>Eukaryota</taxon>
        <taxon>Viridiplantae</taxon>
        <taxon>Streptophyta</taxon>
        <taxon>Embryophyta</taxon>
        <taxon>Tracheophyta</taxon>
        <taxon>Spermatophyta</taxon>
        <taxon>Magnoliopsida</taxon>
        <taxon>eudicotyledons</taxon>
        <taxon>Gunneridae</taxon>
        <taxon>Pentapetalae</taxon>
        <taxon>rosids</taxon>
        <taxon>fabids</taxon>
        <taxon>Malpighiales</taxon>
        <taxon>Salicaceae</taxon>
        <taxon>Flacourtieae</taxon>
        <taxon>Dovyalis</taxon>
    </lineage>
</organism>
<keyword evidence="13" id="KW-1185">Reference proteome</keyword>
<evidence type="ECO:0000256" key="6">
    <source>
        <dbReference type="ARBA" id="ARBA00022842"/>
    </source>
</evidence>
<evidence type="ECO:0000256" key="5">
    <source>
        <dbReference type="ARBA" id="ARBA00022801"/>
    </source>
</evidence>
<keyword evidence="4" id="KW-0479">Metal-binding</keyword>
<evidence type="ECO:0000256" key="3">
    <source>
        <dbReference type="ARBA" id="ARBA00013081"/>
    </source>
</evidence>
<dbReference type="Proteomes" id="UP001314170">
    <property type="component" value="Unassembled WGS sequence"/>
</dbReference>
<keyword evidence="5 9" id="KW-0378">Hydrolase</keyword>
<dbReference type="EC" id="3.1.3.16" evidence="3"/>
<dbReference type="PROSITE" id="PS01032">
    <property type="entry name" value="PPM_1"/>
    <property type="match status" value="1"/>
</dbReference>
<dbReference type="GO" id="GO:0046872">
    <property type="term" value="F:metal ion binding"/>
    <property type="evidence" value="ECO:0007669"/>
    <property type="project" value="UniProtKB-KW"/>
</dbReference>
<accession>A0AAV1RLR1</accession>
<reference evidence="12 13" key="1">
    <citation type="submission" date="2024-01" db="EMBL/GenBank/DDBJ databases">
        <authorList>
            <person name="Waweru B."/>
        </authorList>
    </citation>
    <scope>NUCLEOTIDE SEQUENCE [LARGE SCALE GENOMIC DNA]</scope>
</reference>
<evidence type="ECO:0000256" key="7">
    <source>
        <dbReference type="ARBA" id="ARBA00022912"/>
    </source>
</evidence>
<evidence type="ECO:0000313" key="12">
    <source>
        <dbReference type="EMBL" id="CAK7336327.1"/>
    </source>
</evidence>
<dbReference type="EMBL" id="CAWUPB010000994">
    <property type="protein sequence ID" value="CAK7336327.1"/>
    <property type="molecule type" value="Genomic_DNA"/>
</dbReference>
<evidence type="ECO:0000256" key="8">
    <source>
        <dbReference type="ARBA" id="ARBA00023211"/>
    </source>
</evidence>
<name>A0AAV1RLR1_9ROSI</name>
<feature type="compositionally biased region" description="Polar residues" evidence="10">
    <location>
        <begin position="454"/>
        <end position="469"/>
    </location>
</feature>
<dbReference type="InterPro" id="IPR000222">
    <property type="entry name" value="PP2C_BS"/>
</dbReference>
<evidence type="ECO:0000256" key="2">
    <source>
        <dbReference type="ARBA" id="ARBA00001946"/>
    </source>
</evidence>
<dbReference type="Pfam" id="PF00481">
    <property type="entry name" value="PP2C"/>
    <property type="match status" value="2"/>
</dbReference>